<dbReference type="InterPro" id="IPR002172">
    <property type="entry name" value="LDrepeatLR_classA_rpt"/>
</dbReference>
<feature type="domain" description="CUB" evidence="4">
    <location>
        <begin position="14"/>
        <end position="130"/>
    </location>
</feature>
<evidence type="ECO:0000256" key="2">
    <source>
        <dbReference type="PROSITE-ProRule" id="PRU00124"/>
    </source>
</evidence>
<gene>
    <name evidence="5" type="ORF">LARSCL_LOCUS22546</name>
</gene>
<feature type="chain" id="PRO_5043729702" description="CUB domain-containing protein" evidence="3">
    <location>
        <begin position="24"/>
        <end position="213"/>
    </location>
</feature>
<dbReference type="SMART" id="SM00192">
    <property type="entry name" value="LDLa"/>
    <property type="match status" value="1"/>
</dbReference>
<comment type="caution">
    <text evidence="5">The sequence shown here is derived from an EMBL/GenBank/DDBJ whole genome shotgun (WGS) entry which is preliminary data.</text>
</comment>
<dbReference type="SUPFAM" id="SSF57424">
    <property type="entry name" value="LDL receptor-like module"/>
    <property type="match status" value="1"/>
</dbReference>
<protein>
    <recommendedName>
        <fullName evidence="4">CUB domain-containing protein</fullName>
    </recommendedName>
</protein>
<dbReference type="Proteomes" id="UP001497382">
    <property type="component" value="Unassembled WGS sequence"/>
</dbReference>
<feature type="disulfide bond" evidence="2">
    <location>
        <begin position="142"/>
        <end position="160"/>
    </location>
</feature>
<name>A0AAV2C0Q5_9ARAC</name>
<proteinExistence type="predicted"/>
<dbReference type="PROSITE" id="PS01180">
    <property type="entry name" value="CUB"/>
    <property type="match status" value="1"/>
</dbReference>
<comment type="caution">
    <text evidence="2">Lacks conserved residue(s) required for the propagation of feature annotation.</text>
</comment>
<organism evidence="5 6">
    <name type="scientific">Larinioides sclopetarius</name>
    <dbReference type="NCBI Taxonomy" id="280406"/>
    <lineage>
        <taxon>Eukaryota</taxon>
        <taxon>Metazoa</taxon>
        <taxon>Ecdysozoa</taxon>
        <taxon>Arthropoda</taxon>
        <taxon>Chelicerata</taxon>
        <taxon>Arachnida</taxon>
        <taxon>Araneae</taxon>
        <taxon>Araneomorphae</taxon>
        <taxon>Entelegynae</taxon>
        <taxon>Araneoidea</taxon>
        <taxon>Araneidae</taxon>
        <taxon>Larinioides</taxon>
    </lineage>
</organism>
<feature type="disulfide bond" evidence="2">
    <location>
        <begin position="154"/>
        <end position="169"/>
    </location>
</feature>
<dbReference type="SUPFAM" id="SSF49854">
    <property type="entry name" value="Spermadhesin, CUB domain"/>
    <property type="match status" value="1"/>
</dbReference>
<dbReference type="PROSITE" id="PS01209">
    <property type="entry name" value="LDLRA_1"/>
    <property type="match status" value="1"/>
</dbReference>
<dbReference type="InterPro" id="IPR036055">
    <property type="entry name" value="LDL_receptor-like_sf"/>
</dbReference>
<dbReference type="Pfam" id="PF00057">
    <property type="entry name" value="Ldl_recept_a"/>
    <property type="match status" value="1"/>
</dbReference>
<keyword evidence="3" id="KW-0732">Signal</keyword>
<keyword evidence="6" id="KW-1185">Reference proteome</keyword>
<dbReference type="EMBL" id="CAXIEN010000704">
    <property type="protein sequence ID" value="CAL1301454.1"/>
    <property type="molecule type" value="Genomic_DNA"/>
</dbReference>
<feature type="non-terminal residue" evidence="5">
    <location>
        <position position="213"/>
    </location>
</feature>
<evidence type="ECO:0000313" key="5">
    <source>
        <dbReference type="EMBL" id="CAL1301454.1"/>
    </source>
</evidence>
<sequence>MEGFKILALAFILCGFQFYTAQCKSCTIEKNVNGTIAVGENTYSRQKCWAIPVPFGHFIQLQLKNMYQSGASCQKENVKINIAGTSDVYQFCISDSNTNPITAFDNVTITHYVSTNYYRYTGFTLEYAIKTIECLNRNSFECDNDTCVSEDRVCDGVKDCKNRADEIGCERVYQRSPGGERGGRVLVETEKNCCMVMEGEHPPGRRSSLLSIG</sequence>
<evidence type="ECO:0000256" key="1">
    <source>
        <dbReference type="ARBA" id="ARBA00023157"/>
    </source>
</evidence>
<keyword evidence="1 2" id="KW-1015">Disulfide bond</keyword>
<dbReference type="InterPro" id="IPR023415">
    <property type="entry name" value="LDLR_class-A_CS"/>
</dbReference>
<evidence type="ECO:0000313" key="6">
    <source>
        <dbReference type="Proteomes" id="UP001497382"/>
    </source>
</evidence>
<evidence type="ECO:0000259" key="4">
    <source>
        <dbReference type="PROSITE" id="PS01180"/>
    </source>
</evidence>
<dbReference type="InterPro" id="IPR000859">
    <property type="entry name" value="CUB_dom"/>
</dbReference>
<evidence type="ECO:0000256" key="3">
    <source>
        <dbReference type="SAM" id="SignalP"/>
    </source>
</evidence>
<dbReference type="Gene3D" id="4.10.400.10">
    <property type="entry name" value="Low-density Lipoprotein Receptor"/>
    <property type="match status" value="1"/>
</dbReference>
<feature type="signal peptide" evidence="3">
    <location>
        <begin position="1"/>
        <end position="23"/>
    </location>
</feature>
<dbReference type="Gene3D" id="2.60.120.290">
    <property type="entry name" value="Spermadhesin, CUB domain"/>
    <property type="match status" value="1"/>
</dbReference>
<dbReference type="InterPro" id="IPR035914">
    <property type="entry name" value="Sperma_CUB_dom_sf"/>
</dbReference>
<dbReference type="CDD" id="cd00112">
    <property type="entry name" value="LDLa"/>
    <property type="match status" value="1"/>
</dbReference>
<accession>A0AAV2C0Q5</accession>
<dbReference type="AlphaFoldDB" id="A0AAV2C0Q5"/>
<dbReference type="PROSITE" id="PS50068">
    <property type="entry name" value="LDLRA_2"/>
    <property type="match status" value="1"/>
</dbReference>
<reference evidence="5 6" key="1">
    <citation type="submission" date="2024-04" db="EMBL/GenBank/DDBJ databases">
        <authorList>
            <person name="Rising A."/>
            <person name="Reimegard J."/>
            <person name="Sonavane S."/>
            <person name="Akerstrom W."/>
            <person name="Nylinder S."/>
            <person name="Hedman E."/>
            <person name="Kallberg Y."/>
        </authorList>
    </citation>
    <scope>NUCLEOTIDE SEQUENCE [LARGE SCALE GENOMIC DNA]</scope>
</reference>